<dbReference type="GO" id="GO:0006431">
    <property type="term" value="P:methionyl-tRNA aminoacylation"/>
    <property type="evidence" value="ECO:0007669"/>
    <property type="project" value="UniProtKB-UniRule"/>
</dbReference>
<keyword evidence="5 14" id="KW-0820">tRNA-binding</keyword>
<dbReference type="HOGENOM" id="CLU_009710_1_2_12"/>
<dbReference type="InterPro" id="IPR033911">
    <property type="entry name" value="MetRS_core"/>
</dbReference>
<dbReference type="eggNOG" id="COG0073">
    <property type="taxonomic scope" value="Bacteria"/>
</dbReference>
<evidence type="ECO:0000256" key="10">
    <source>
        <dbReference type="ARBA" id="ARBA00022884"/>
    </source>
</evidence>
<evidence type="ECO:0000256" key="7">
    <source>
        <dbReference type="ARBA" id="ARBA00022741"/>
    </source>
</evidence>
<evidence type="ECO:0000313" key="17">
    <source>
        <dbReference type="EMBL" id="EPF30721.1"/>
    </source>
</evidence>
<dbReference type="PRINTS" id="PR01041">
    <property type="entry name" value="TRNASYNTHMET"/>
</dbReference>
<dbReference type="InterPro" id="IPR012340">
    <property type="entry name" value="NA-bd_OB-fold"/>
</dbReference>
<keyword evidence="4 14" id="KW-0963">Cytoplasm</keyword>
<feature type="short sequence motif" description="'KMSKS' region" evidence="14">
    <location>
        <begin position="355"/>
        <end position="359"/>
    </location>
</feature>
<keyword evidence="12 14" id="KW-0030">Aminoacyl-tRNA synthetase</keyword>
<dbReference type="NCBIfam" id="TIGR00398">
    <property type="entry name" value="metG"/>
    <property type="match status" value="1"/>
</dbReference>
<dbReference type="STRING" id="1125699.HMPREF9194_01040"/>
<feature type="domain" description="TRNA-binding" evidence="16">
    <location>
        <begin position="633"/>
        <end position="738"/>
    </location>
</feature>
<proteinExistence type="inferred from homology"/>
<comment type="cofactor">
    <cofactor evidence="14">
        <name>Zn(2+)</name>
        <dbReference type="ChEBI" id="CHEBI:29105"/>
    </cofactor>
    <text evidence="14">Binds 1 zinc ion per subunit.</text>
</comment>
<keyword evidence="8 14" id="KW-0862">Zinc</keyword>
<sequence>MNRRLITSALPYVNNVPHLGNLIQVLSADVFARFCRSRGYKTLYVCGTDEYGTATETKALEEGKTPKQLCDYYHAIHKDIYEWFAIDFDYFGRTSSPQQTEIVQSLFKDLDKRGYISEHTIEQLYCPDCKRFLADRYVRGTCPHCGYEDARGDQCEHCGKLLEPTELNEPRCSTCSHTPVLKSTKHLYINLPAIQKEYTPWMKEASEKGMWAKNAVQMTQAWIRDGLHERAITRDLKWGIPVPKPGFEDKVFYVWFDAPIGYISITKALCDKLAQDARDGTIPADKVPDWKSWWLPEESAAADAKEKVDLFQFIGKDNIPFHTVIFPSTLIGSGKNWTKLFHMSSTEYLNYESGKFSKSKGVGVFGSDAKESGIPADMWRFYIFYNRPEKSDTQFTWKDFQEKVNSELVGNLANLVNRTTTFIARYYGGKIPEGKKDSALWAQVLEAEKRITELYEWADLKDAFREVFALASVANKAFQDGEPWKARTDNPEKAASLLRDLCYIIKDLMILLYPVMPQYAERVLGFFGKTGRTHTAGKDPVPNALLWDDLGKTEGISEVVHTEIIFTPLDDKQTENYRTRYSGTQAERAGKGGAASQSAAGAAKGSAAAETAQKQAKSAPKQPEPVKDPAAHFNRFIALKTAKIIKAEKHPEADKLYIETLDDGSGTERVILSGLVPYFSAEELTGRDIIIADNLKPRKMRGIESRGMLLAADYTDSSGKECVEILGCPGAAPGTPVVLEGSDPASEKPAEIDADTFFACPINVADNCVTVGGVPLVAAGKKITTVYTVNGEVH</sequence>
<dbReference type="GO" id="GO:0005829">
    <property type="term" value="C:cytosol"/>
    <property type="evidence" value="ECO:0007669"/>
    <property type="project" value="TreeGrafter"/>
</dbReference>
<feature type="binding site" evidence="14">
    <location>
        <position position="142"/>
    </location>
    <ligand>
        <name>Zn(2+)</name>
        <dbReference type="ChEBI" id="CHEBI:29105"/>
    </ligand>
</feature>
<comment type="caution">
    <text evidence="17">The sequence shown here is derived from an EMBL/GenBank/DDBJ whole genome shotgun (WGS) entry which is preliminary data.</text>
</comment>
<evidence type="ECO:0000256" key="6">
    <source>
        <dbReference type="ARBA" id="ARBA00022598"/>
    </source>
</evidence>
<dbReference type="EMBL" id="ATFF01000006">
    <property type="protein sequence ID" value="EPF30721.1"/>
    <property type="molecule type" value="Genomic_DNA"/>
</dbReference>
<dbReference type="PANTHER" id="PTHR45765">
    <property type="entry name" value="METHIONINE--TRNA LIGASE"/>
    <property type="match status" value="1"/>
</dbReference>
<dbReference type="FunFam" id="2.20.28.20:FF:000001">
    <property type="entry name" value="Methionine--tRNA ligase"/>
    <property type="match status" value="1"/>
</dbReference>
<evidence type="ECO:0000256" key="9">
    <source>
        <dbReference type="ARBA" id="ARBA00022840"/>
    </source>
</evidence>
<protein>
    <recommendedName>
        <fullName evidence="14">Methionine--tRNA ligase</fullName>
        <ecNumber evidence="14">6.1.1.10</ecNumber>
    </recommendedName>
    <alternativeName>
        <fullName evidence="14">Methionyl-tRNA synthetase</fullName>
        <shortName evidence="14">MetRS</shortName>
    </alternativeName>
</protein>
<dbReference type="InterPro" id="IPR014729">
    <property type="entry name" value="Rossmann-like_a/b/a_fold"/>
</dbReference>
<keyword evidence="18" id="KW-1185">Reference proteome</keyword>
<accession>S3K1F9</accession>
<dbReference type="Gene3D" id="2.20.28.20">
    <property type="entry name" value="Methionyl-tRNA synthetase, Zn-domain"/>
    <property type="match status" value="1"/>
</dbReference>
<dbReference type="eggNOG" id="COG0143">
    <property type="taxonomic scope" value="Bacteria"/>
</dbReference>
<keyword evidence="7 14" id="KW-0547">Nucleotide-binding</keyword>
<keyword evidence="14" id="KW-0479">Metal-binding</keyword>
<dbReference type="InterPro" id="IPR001412">
    <property type="entry name" value="aa-tRNA-synth_I_CS"/>
</dbReference>
<evidence type="ECO:0000256" key="12">
    <source>
        <dbReference type="ARBA" id="ARBA00023146"/>
    </source>
</evidence>
<evidence type="ECO:0000256" key="1">
    <source>
        <dbReference type="ARBA" id="ARBA00003314"/>
    </source>
</evidence>
<dbReference type="NCBIfam" id="NF001100">
    <property type="entry name" value="PRK00133.1"/>
    <property type="match status" value="1"/>
</dbReference>
<feature type="binding site" evidence="14">
    <location>
        <position position="145"/>
    </location>
    <ligand>
        <name>Zn(2+)</name>
        <dbReference type="ChEBI" id="CHEBI:29105"/>
    </ligand>
</feature>
<evidence type="ECO:0000256" key="15">
    <source>
        <dbReference type="SAM" id="MobiDB-lite"/>
    </source>
</evidence>
<comment type="subcellular location">
    <subcellularLocation>
        <location evidence="2 14">Cytoplasm</location>
    </subcellularLocation>
</comment>
<dbReference type="GO" id="GO:0046872">
    <property type="term" value="F:metal ion binding"/>
    <property type="evidence" value="ECO:0007669"/>
    <property type="project" value="UniProtKB-KW"/>
</dbReference>
<gene>
    <name evidence="14" type="primary">metG</name>
    <name evidence="17" type="ORF">HMPREF9194_01040</name>
</gene>
<dbReference type="GO" id="GO:0000049">
    <property type="term" value="F:tRNA binding"/>
    <property type="evidence" value="ECO:0007669"/>
    <property type="project" value="UniProtKB-UniRule"/>
</dbReference>
<feature type="binding site" evidence="14">
    <location>
        <position position="358"/>
    </location>
    <ligand>
        <name>ATP</name>
        <dbReference type="ChEBI" id="CHEBI:30616"/>
    </ligand>
</feature>
<dbReference type="InterPro" id="IPR002547">
    <property type="entry name" value="tRNA-bd_dom"/>
</dbReference>
<dbReference type="OrthoDB" id="9810191at2"/>
<dbReference type="InterPro" id="IPR014758">
    <property type="entry name" value="Met-tRNA_synth"/>
</dbReference>
<comment type="subunit">
    <text evidence="14">Homodimer.</text>
</comment>
<dbReference type="SUPFAM" id="SSF52374">
    <property type="entry name" value="Nucleotidylyl transferase"/>
    <property type="match status" value="1"/>
</dbReference>
<dbReference type="CDD" id="cd00814">
    <property type="entry name" value="MetRS_core"/>
    <property type="match status" value="1"/>
</dbReference>
<dbReference type="InterPro" id="IPR009080">
    <property type="entry name" value="tRNAsynth_Ia_anticodon-bd"/>
</dbReference>
<dbReference type="PATRIC" id="fig|1125699.3.peg.1064"/>
<dbReference type="CDD" id="cd07957">
    <property type="entry name" value="Anticodon_Ia_Met"/>
    <property type="match status" value="1"/>
</dbReference>
<dbReference type="Gene3D" id="3.40.50.620">
    <property type="entry name" value="HUPs"/>
    <property type="match status" value="1"/>
</dbReference>
<evidence type="ECO:0000256" key="11">
    <source>
        <dbReference type="ARBA" id="ARBA00022917"/>
    </source>
</evidence>
<evidence type="ECO:0000256" key="2">
    <source>
        <dbReference type="ARBA" id="ARBA00004496"/>
    </source>
</evidence>
<dbReference type="InterPro" id="IPR015413">
    <property type="entry name" value="Methionyl/Leucyl_tRNA_Synth"/>
</dbReference>
<dbReference type="PROSITE" id="PS00178">
    <property type="entry name" value="AA_TRNA_LIGASE_I"/>
    <property type="match status" value="1"/>
</dbReference>
<dbReference type="GO" id="GO:0017101">
    <property type="term" value="C:aminoacyl-tRNA synthetase multienzyme complex"/>
    <property type="evidence" value="ECO:0007669"/>
    <property type="project" value="TreeGrafter"/>
</dbReference>
<feature type="binding site" evidence="14">
    <location>
        <position position="158"/>
    </location>
    <ligand>
        <name>Zn(2+)</name>
        <dbReference type="ChEBI" id="CHEBI:29105"/>
    </ligand>
</feature>
<organism evidence="17 18">
    <name type="scientific">Treponema maltophilum ATCC 51939</name>
    <dbReference type="NCBI Taxonomy" id="1125699"/>
    <lineage>
        <taxon>Bacteria</taxon>
        <taxon>Pseudomonadati</taxon>
        <taxon>Spirochaetota</taxon>
        <taxon>Spirochaetia</taxon>
        <taxon>Spirochaetales</taxon>
        <taxon>Treponemataceae</taxon>
        <taxon>Treponema</taxon>
    </lineage>
</organism>
<dbReference type="InterPro" id="IPR029038">
    <property type="entry name" value="MetRS_Zn"/>
</dbReference>
<comment type="function">
    <text evidence="1 14">Is required not only for elongation of protein synthesis but also for the initiation of all mRNA translation through initiator tRNA(fMet) aminoacylation.</text>
</comment>
<name>S3K1F9_TREMA</name>
<dbReference type="AlphaFoldDB" id="S3K1F9"/>
<keyword evidence="10 14" id="KW-0694">RNA-binding</keyword>
<dbReference type="SUPFAM" id="SSF47323">
    <property type="entry name" value="Anticodon-binding domain of a subclass of class I aminoacyl-tRNA synthetases"/>
    <property type="match status" value="1"/>
</dbReference>
<dbReference type="EC" id="6.1.1.10" evidence="14"/>
<dbReference type="InterPro" id="IPR041872">
    <property type="entry name" value="Anticodon_Met"/>
</dbReference>
<keyword evidence="9 14" id="KW-0067">ATP-binding</keyword>
<dbReference type="PROSITE" id="PS50886">
    <property type="entry name" value="TRBD"/>
    <property type="match status" value="1"/>
</dbReference>
<evidence type="ECO:0000256" key="5">
    <source>
        <dbReference type="ARBA" id="ARBA00022555"/>
    </source>
</evidence>
<dbReference type="InterPro" id="IPR023458">
    <property type="entry name" value="Met-tRNA_ligase_1"/>
</dbReference>
<dbReference type="Proteomes" id="UP000014541">
    <property type="component" value="Unassembled WGS sequence"/>
</dbReference>
<evidence type="ECO:0000256" key="4">
    <source>
        <dbReference type="ARBA" id="ARBA00022490"/>
    </source>
</evidence>
<dbReference type="SUPFAM" id="SSF57770">
    <property type="entry name" value="Methionyl-tRNA synthetase (MetRS), Zn-domain"/>
    <property type="match status" value="1"/>
</dbReference>
<dbReference type="PANTHER" id="PTHR45765:SF1">
    <property type="entry name" value="METHIONINE--TRNA LIGASE, CYTOPLASMIC"/>
    <property type="match status" value="1"/>
</dbReference>
<dbReference type="Gene3D" id="1.10.730.10">
    <property type="entry name" value="Isoleucyl-tRNA Synthetase, Domain 1"/>
    <property type="match status" value="1"/>
</dbReference>
<evidence type="ECO:0000256" key="13">
    <source>
        <dbReference type="ARBA" id="ARBA00047364"/>
    </source>
</evidence>
<evidence type="ECO:0000259" key="16">
    <source>
        <dbReference type="PROSITE" id="PS50886"/>
    </source>
</evidence>
<dbReference type="Gene3D" id="2.40.50.140">
    <property type="entry name" value="Nucleic acid-binding proteins"/>
    <property type="match status" value="1"/>
</dbReference>
<dbReference type="RefSeq" id="WP_016525332.1">
    <property type="nucleotide sequence ID" value="NZ_KE332518.1"/>
</dbReference>
<keyword evidence="11 14" id="KW-0648">Protein biosynthesis</keyword>
<reference evidence="17 18" key="1">
    <citation type="submission" date="2013-04" db="EMBL/GenBank/DDBJ databases">
        <title>The Genome Sequence of Treponema maltophilum ATCC 51939.</title>
        <authorList>
            <consortium name="The Broad Institute Genomics Platform"/>
            <person name="Earl A."/>
            <person name="Ward D."/>
            <person name="Feldgarden M."/>
            <person name="Gevers D."/>
            <person name="Leonetti C."/>
            <person name="Blanton J.M."/>
            <person name="Dewhirst F.E."/>
            <person name="Izard J."/>
            <person name="Walker B."/>
            <person name="Young S."/>
            <person name="Zeng Q."/>
            <person name="Gargeya S."/>
            <person name="Fitzgerald M."/>
            <person name="Haas B."/>
            <person name="Abouelleil A."/>
            <person name="Allen A.W."/>
            <person name="Alvarado L."/>
            <person name="Arachchi H.M."/>
            <person name="Berlin A.M."/>
            <person name="Chapman S.B."/>
            <person name="Gainer-Dewar J."/>
            <person name="Goldberg J."/>
            <person name="Griggs A."/>
            <person name="Gujja S."/>
            <person name="Hansen M."/>
            <person name="Howarth C."/>
            <person name="Imamovic A."/>
            <person name="Ireland A."/>
            <person name="Larimer J."/>
            <person name="McCowan C."/>
            <person name="Murphy C."/>
            <person name="Pearson M."/>
            <person name="Poon T.W."/>
            <person name="Priest M."/>
            <person name="Roberts A."/>
            <person name="Saif S."/>
            <person name="Shea T."/>
            <person name="Sisk P."/>
            <person name="Sykes S."/>
            <person name="Wortman J."/>
            <person name="Nusbaum C."/>
            <person name="Birren B."/>
        </authorList>
    </citation>
    <scope>NUCLEOTIDE SEQUENCE [LARGE SCALE GENOMIC DNA]</scope>
    <source>
        <strain evidence="17 18">ATCC 51939</strain>
    </source>
</reference>
<feature type="compositionally biased region" description="Low complexity" evidence="15">
    <location>
        <begin position="594"/>
        <end position="609"/>
    </location>
</feature>
<dbReference type="HAMAP" id="MF_00098">
    <property type="entry name" value="Met_tRNA_synth_type1"/>
    <property type="match status" value="1"/>
</dbReference>
<dbReference type="SUPFAM" id="SSF50249">
    <property type="entry name" value="Nucleic acid-binding proteins"/>
    <property type="match status" value="1"/>
</dbReference>
<comment type="catalytic activity">
    <reaction evidence="13 14">
        <text>tRNA(Met) + L-methionine + ATP = L-methionyl-tRNA(Met) + AMP + diphosphate</text>
        <dbReference type="Rhea" id="RHEA:13481"/>
        <dbReference type="Rhea" id="RHEA-COMP:9667"/>
        <dbReference type="Rhea" id="RHEA-COMP:9698"/>
        <dbReference type="ChEBI" id="CHEBI:30616"/>
        <dbReference type="ChEBI" id="CHEBI:33019"/>
        <dbReference type="ChEBI" id="CHEBI:57844"/>
        <dbReference type="ChEBI" id="CHEBI:78442"/>
        <dbReference type="ChEBI" id="CHEBI:78530"/>
        <dbReference type="ChEBI" id="CHEBI:456215"/>
        <dbReference type="EC" id="6.1.1.10"/>
    </reaction>
</comment>
<evidence type="ECO:0000256" key="3">
    <source>
        <dbReference type="ARBA" id="ARBA00008258"/>
    </source>
</evidence>
<comment type="similarity">
    <text evidence="3 14">Belongs to the class-I aminoacyl-tRNA synthetase family. MetG type 1 subfamily.</text>
</comment>
<feature type="binding site" evidence="14">
    <location>
        <position position="155"/>
    </location>
    <ligand>
        <name>Zn(2+)</name>
        <dbReference type="ChEBI" id="CHEBI:29105"/>
    </ligand>
</feature>
<evidence type="ECO:0000313" key="18">
    <source>
        <dbReference type="Proteomes" id="UP000014541"/>
    </source>
</evidence>
<feature type="region of interest" description="Disordered" evidence="15">
    <location>
        <begin position="584"/>
        <end position="628"/>
    </location>
</feature>
<dbReference type="Pfam" id="PF09334">
    <property type="entry name" value="tRNA-synt_1g"/>
    <property type="match status" value="1"/>
</dbReference>
<keyword evidence="6 14" id="KW-0436">Ligase</keyword>
<dbReference type="Pfam" id="PF01588">
    <property type="entry name" value="tRNA_bind"/>
    <property type="match status" value="1"/>
</dbReference>
<evidence type="ECO:0000256" key="14">
    <source>
        <dbReference type="HAMAP-Rule" id="MF_00098"/>
    </source>
</evidence>
<dbReference type="GO" id="GO:0005524">
    <property type="term" value="F:ATP binding"/>
    <property type="evidence" value="ECO:0007669"/>
    <property type="project" value="UniProtKB-UniRule"/>
</dbReference>
<feature type="short sequence motif" description="'HIGH' region" evidence="14">
    <location>
        <begin position="11"/>
        <end position="21"/>
    </location>
</feature>
<dbReference type="GO" id="GO:0004825">
    <property type="term" value="F:methionine-tRNA ligase activity"/>
    <property type="evidence" value="ECO:0007669"/>
    <property type="project" value="UniProtKB-UniRule"/>
</dbReference>
<evidence type="ECO:0000256" key="8">
    <source>
        <dbReference type="ARBA" id="ARBA00022833"/>
    </source>
</evidence>
<dbReference type="Pfam" id="PF19303">
    <property type="entry name" value="Anticodon_3"/>
    <property type="match status" value="1"/>
</dbReference>